<reference evidence="2 3" key="1">
    <citation type="journal article" date="2006" name="Nature">
        <title>Global trends of whole-genome duplications revealed by the ciliate Paramecium tetraurelia.</title>
        <authorList>
            <consortium name="Genoscope"/>
            <person name="Aury J.-M."/>
            <person name="Jaillon O."/>
            <person name="Duret L."/>
            <person name="Noel B."/>
            <person name="Jubin C."/>
            <person name="Porcel B.M."/>
            <person name="Segurens B."/>
            <person name="Daubin V."/>
            <person name="Anthouard V."/>
            <person name="Aiach N."/>
            <person name="Arnaiz O."/>
            <person name="Billaut A."/>
            <person name="Beisson J."/>
            <person name="Blanc I."/>
            <person name="Bouhouche K."/>
            <person name="Camara F."/>
            <person name="Duharcourt S."/>
            <person name="Guigo R."/>
            <person name="Gogendeau D."/>
            <person name="Katinka M."/>
            <person name="Keller A.-M."/>
            <person name="Kissmehl R."/>
            <person name="Klotz C."/>
            <person name="Koll F."/>
            <person name="Le Moue A."/>
            <person name="Lepere C."/>
            <person name="Malinsky S."/>
            <person name="Nowacki M."/>
            <person name="Nowak J.K."/>
            <person name="Plattner H."/>
            <person name="Poulain J."/>
            <person name="Ruiz F."/>
            <person name="Serrano V."/>
            <person name="Zagulski M."/>
            <person name="Dessen P."/>
            <person name="Betermier M."/>
            <person name="Weissenbach J."/>
            <person name="Scarpelli C."/>
            <person name="Schachter V."/>
            <person name="Sperling L."/>
            <person name="Meyer E."/>
            <person name="Cohen J."/>
            <person name="Wincker P."/>
        </authorList>
    </citation>
    <scope>NUCLEOTIDE SEQUENCE [LARGE SCALE GENOMIC DNA]</scope>
    <source>
        <strain evidence="2 3">Stock d4-2</strain>
    </source>
</reference>
<dbReference type="RefSeq" id="XP_001444336.1">
    <property type="nucleotide sequence ID" value="XM_001444299.1"/>
</dbReference>
<dbReference type="Proteomes" id="UP000000600">
    <property type="component" value="Unassembled WGS sequence"/>
</dbReference>
<proteinExistence type="predicted"/>
<keyword evidence="3" id="KW-1185">Reference proteome</keyword>
<evidence type="ECO:0000313" key="3">
    <source>
        <dbReference type="Proteomes" id="UP000000600"/>
    </source>
</evidence>
<dbReference type="KEGG" id="ptm:GSPATT00012463001"/>
<keyword evidence="1" id="KW-0175">Coiled coil</keyword>
<accession>A0D1M2</accession>
<dbReference type="HOGENOM" id="CLU_678753_0_0_1"/>
<organism evidence="2 3">
    <name type="scientific">Paramecium tetraurelia</name>
    <dbReference type="NCBI Taxonomy" id="5888"/>
    <lineage>
        <taxon>Eukaryota</taxon>
        <taxon>Sar</taxon>
        <taxon>Alveolata</taxon>
        <taxon>Ciliophora</taxon>
        <taxon>Intramacronucleata</taxon>
        <taxon>Oligohymenophorea</taxon>
        <taxon>Peniculida</taxon>
        <taxon>Parameciidae</taxon>
        <taxon>Paramecium</taxon>
    </lineage>
</organism>
<gene>
    <name evidence="2" type="ORF">GSPATT00012463001</name>
</gene>
<feature type="coiled-coil region" evidence="1">
    <location>
        <begin position="219"/>
        <end position="246"/>
    </location>
</feature>
<name>A0D1M2_PARTE</name>
<evidence type="ECO:0000313" key="2">
    <source>
        <dbReference type="EMBL" id="CAK76939.1"/>
    </source>
</evidence>
<evidence type="ECO:0000256" key="1">
    <source>
        <dbReference type="SAM" id="Coils"/>
    </source>
</evidence>
<sequence length="406" mass="48855">MSALSKYNKTLELQSIAEDKSNNIFSSEEVFKKILDLFLRQLKKKEDKKLAIEYLISQFPNNSDLINLRASLNEGVIRRILQTFSVNDFGLMENKKINLQYDRLYNVMQNKDWISLHQLLEERDFFVICRFPTSLQRQKHIFEKLQHHGFRIIELMLQCRNTSFQLNSIILKNLIFFFFLPKELEINDQEKTGLFQILGEILCNSWIQFEYHYQQLQQKNQDQLQLKALQEILNLLKKDLKILHDSIIQLLNKLLNNNTTGNLNFLIVENLIEKLLPINFDLQNIFYLMCFYCLISFDNHYRKILAQNNKVQKYMQLDQYIQCRVSENNQLNMELINRVQSYYKNQCVRKDELDKWKIWSFSELIEIIIEEKFLQSDQKIACRKLEFIVIFIIKSKIFQFADKYKC</sequence>
<dbReference type="InParanoid" id="A0D1M2"/>
<dbReference type="EMBL" id="CT868252">
    <property type="protein sequence ID" value="CAK76939.1"/>
    <property type="molecule type" value="Genomic_DNA"/>
</dbReference>
<dbReference type="AlphaFoldDB" id="A0D1M2"/>
<dbReference type="GeneID" id="5030121"/>
<protein>
    <submittedName>
        <fullName evidence="2">Uncharacterized protein</fullName>
    </submittedName>
</protein>